<evidence type="ECO:0000313" key="1">
    <source>
        <dbReference type="EMBL" id="GIY04140.1"/>
    </source>
</evidence>
<comment type="caution">
    <text evidence="1">The sequence shown here is derived from an EMBL/GenBank/DDBJ whole genome shotgun (WGS) entry which is preliminary data.</text>
</comment>
<gene>
    <name evidence="1" type="ORF">CDAR_232961</name>
</gene>
<reference evidence="1 2" key="1">
    <citation type="submission" date="2021-06" db="EMBL/GenBank/DDBJ databases">
        <title>Caerostris darwini draft genome.</title>
        <authorList>
            <person name="Kono N."/>
            <person name="Arakawa K."/>
        </authorList>
    </citation>
    <scope>NUCLEOTIDE SEQUENCE [LARGE SCALE GENOMIC DNA]</scope>
</reference>
<sequence>MRMLKISRDSIEFSRFTNESVRKDGFVHLRAGHFNIARNETADKLAEEPRQLMCDMINLIMLDDANAAAIHREKPVMKEPQIFEINAYTETTELLL</sequence>
<proteinExistence type="predicted"/>
<dbReference type="AlphaFoldDB" id="A0AAV4Q3W9"/>
<evidence type="ECO:0000313" key="2">
    <source>
        <dbReference type="Proteomes" id="UP001054837"/>
    </source>
</evidence>
<organism evidence="1 2">
    <name type="scientific">Caerostris darwini</name>
    <dbReference type="NCBI Taxonomy" id="1538125"/>
    <lineage>
        <taxon>Eukaryota</taxon>
        <taxon>Metazoa</taxon>
        <taxon>Ecdysozoa</taxon>
        <taxon>Arthropoda</taxon>
        <taxon>Chelicerata</taxon>
        <taxon>Arachnida</taxon>
        <taxon>Araneae</taxon>
        <taxon>Araneomorphae</taxon>
        <taxon>Entelegynae</taxon>
        <taxon>Araneoidea</taxon>
        <taxon>Araneidae</taxon>
        <taxon>Caerostris</taxon>
    </lineage>
</organism>
<accession>A0AAV4Q3W9</accession>
<name>A0AAV4Q3W9_9ARAC</name>
<keyword evidence="2" id="KW-1185">Reference proteome</keyword>
<dbReference type="EMBL" id="BPLQ01003898">
    <property type="protein sequence ID" value="GIY04140.1"/>
    <property type="molecule type" value="Genomic_DNA"/>
</dbReference>
<dbReference type="Proteomes" id="UP001054837">
    <property type="component" value="Unassembled WGS sequence"/>
</dbReference>
<protein>
    <submittedName>
        <fullName evidence="1">Uncharacterized protein</fullName>
    </submittedName>
</protein>